<name>A0A2T7A5F6_TUBBO</name>
<organism evidence="2 3">
    <name type="scientific">Tuber borchii</name>
    <name type="common">White truffle</name>
    <dbReference type="NCBI Taxonomy" id="42251"/>
    <lineage>
        <taxon>Eukaryota</taxon>
        <taxon>Fungi</taxon>
        <taxon>Dikarya</taxon>
        <taxon>Ascomycota</taxon>
        <taxon>Pezizomycotina</taxon>
        <taxon>Pezizomycetes</taxon>
        <taxon>Pezizales</taxon>
        <taxon>Tuberaceae</taxon>
        <taxon>Tuber</taxon>
    </lineage>
</organism>
<feature type="non-terminal residue" evidence="2">
    <location>
        <position position="346"/>
    </location>
</feature>
<accession>A0A2T7A5F6</accession>
<evidence type="ECO:0000313" key="3">
    <source>
        <dbReference type="Proteomes" id="UP000244722"/>
    </source>
</evidence>
<gene>
    <name evidence="2" type="ORF">B9Z19DRAFT_1190028</name>
</gene>
<protein>
    <submittedName>
        <fullName evidence="2">Uncharacterized protein</fullName>
    </submittedName>
</protein>
<dbReference type="OrthoDB" id="341259at2759"/>
<dbReference type="STRING" id="42251.A0A2T7A5F6"/>
<dbReference type="Proteomes" id="UP000244722">
    <property type="component" value="Unassembled WGS sequence"/>
</dbReference>
<reference evidence="2 3" key="1">
    <citation type="submission" date="2017-04" db="EMBL/GenBank/DDBJ databases">
        <title>Draft genome sequence of Tuber borchii Vittad., a whitish edible truffle.</title>
        <authorList>
            <consortium name="DOE Joint Genome Institute"/>
            <person name="Murat C."/>
            <person name="Kuo A."/>
            <person name="Barry K.W."/>
            <person name="Clum A."/>
            <person name="Dockter R.B."/>
            <person name="Fauchery L."/>
            <person name="Iotti M."/>
            <person name="Kohler A."/>
            <person name="Labutti K."/>
            <person name="Lindquist E.A."/>
            <person name="Lipzen A."/>
            <person name="Ohm R.A."/>
            <person name="Wang M."/>
            <person name="Grigoriev I.V."/>
            <person name="Zambonelli A."/>
            <person name="Martin F.M."/>
        </authorList>
    </citation>
    <scope>NUCLEOTIDE SEQUENCE [LARGE SCALE GENOMIC DNA]</scope>
    <source>
        <strain evidence="2 3">Tbo3840</strain>
    </source>
</reference>
<feature type="compositionally biased region" description="Polar residues" evidence="1">
    <location>
        <begin position="328"/>
        <end position="346"/>
    </location>
</feature>
<evidence type="ECO:0000313" key="2">
    <source>
        <dbReference type="EMBL" id="PUU82973.1"/>
    </source>
</evidence>
<comment type="caution">
    <text evidence="2">The sequence shown here is derived from an EMBL/GenBank/DDBJ whole genome shotgun (WGS) entry which is preliminary data.</text>
</comment>
<keyword evidence="3" id="KW-1185">Reference proteome</keyword>
<proteinExistence type="predicted"/>
<feature type="region of interest" description="Disordered" evidence="1">
    <location>
        <begin position="324"/>
        <end position="346"/>
    </location>
</feature>
<evidence type="ECO:0000256" key="1">
    <source>
        <dbReference type="SAM" id="MobiDB-lite"/>
    </source>
</evidence>
<dbReference type="AlphaFoldDB" id="A0A2T7A5F6"/>
<dbReference type="EMBL" id="NESQ01000019">
    <property type="protein sequence ID" value="PUU82973.1"/>
    <property type="molecule type" value="Genomic_DNA"/>
</dbReference>
<sequence>MVGKLLANKGFTTKKVSSVRATTSRAKNQKDRTEVDVVIFNYSLSRAVGNPLVEGSGLGIFGENDDIFSQALNDSLIESERFNQERVGAFRAMVQMISNRMDPESWILGNFQVSLRTLEEDIDQMISDAENYEDDRGVKRKQKRVQGLLTSLNRLSASFCRTKIKDYEKRYSLRQNPFYKNFAPIPILLENSEQIWLNTLDSIDLVARKRKCFHLKIEALVENMKIERKIFSAFLKSNQAKTAPSERTAQEARDAMKSIEDAVKKTLAEIVLQGRTVDGFIGITRSSAAILPKFPYANSGWALPLYFWNSTTVTSDRHLESPICGRIQNPSQKETEATPQGQVIPR</sequence>